<dbReference type="CDD" id="cd00761">
    <property type="entry name" value="Glyco_tranf_GTA_type"/>
    <property type="match status" value="1"/>
</dbReference>
<sequence>MLALSIIVPIYNVEKYLKECLDSIQAQTYSNFQAILINDGSKDESPKIAQEYTQKDSRFILINQENKGLGAARNTGLEYIFSTQNTQDTAYIGLVDSDDVIAKDYYANLIYCLEANNALIAKSRNICVFHDDNYNKEIFTKTQEREKGVMRKVTSKNLTDKIDPWRSVFCASLLKDLRFPPVRFAEDVPFGVCANVLAKEIALTKSAIYFYRLRANSLTKKTHPPQEFFNAFAFIYNFFKEHDLLHTYILPTHILRPSQSYEYLAKDSNYLGLLQEFIHSLGIESSVLAKNKVLDSALKAKTLDEFLAKTQTFKEWRRKNFRISLNKKHKIITLFGKTLYNH</sequence>
<evidence type="ECO:0000313" key="4">
    <source>
        <dbReference type="EMBL" id="TLD84705.1"/>
    </source>
</evidence>
<dbReference type="Pfam" id="PF00535">
    <property type="entry name" value="Glycos_transf_2"/>
    <property type="match status" value="1"/>
</dbReference>
<dbReference type="Gene3D" id="3.90.550.10">
    <property type="entry name" value="Spore Coat Polysaccharide Biosynthesis Protein SpsA, Chain A"/>
    <property type="match status" value="1"/>
</dbReference>
<dbReference type="GO" id="GO:0016758">
    <property type="term" value="F:hexosyltransferase activity"/>
    <property type="evidence" value="ECO:0007669"/>
    <property type="project" value="UniProtKB-ARBA"/>
</dbReference>
<evidence type="ECO:0000313" key="5">
    <source>
        <dbReference type="Proteomes" id="UP000029878"/>
    </source>
</evidence>
<evidence type="ECO:0000256" key="2">
    <source>
        <dbReference type="ARBA" id="ARBA00022679"/>
    </source>
</evidence>
<dbReference type="PANTHER" id="PTHR22916">
    <property type="entry name" value="GLYCOSYLTRANSFERASE"/>
    <property type="match status" value="1"/>
</dbReference>
<accession>A0A099V9X0</accession>
<dbReference type="Proteomes" id="UP000029878">
    <property type="component" value="Unassembled WGS sequence"/>
</dbReference>
<gene>
    <name evidence="4" type="ORF">LS81_001490</name>
</gene>
<protein>
    <submittedName>
        <fullName evidence="4">Glycosyltransferase</fullName>
    </submittedName>
</protein>
<dbReference type="InterPro" id="IPR029044">
    <property type="entry name" value="Nucleotide-diphossugar_trans"/>
</dbReference>
<proteinExistence type="predicted"/>
<dbReference type="PANTHER" id="PTHR22916:SF51">
    <property type="entry name" value="GLYCOSYLTRANSFERASE EPSH-RELATED"/>
    <property type="match status" value="1"/>
</dbReference>
<feature type="domain" description="Glycosyltransferase 2-like" evidence="3">
    <location>
        <begin position="5"/>
        <end position="140"/>
    </location>
</feature>
<evidence type="ECO:0000259" key="3">
    <source>
        <dbReference type="Pfam" id="PF00535"/>
    </source>
</evidence>
<keyword evidence="1" id="KW-0328">Glycosyltransferase</keyword>
<dbReference type="AlphaFoldDB" id="A0A099V9X0"/>
<dbReference type="SUPFAM" id="SSF53448">
    <property type="entry name" value="Nucleotide-diphospho-sugar transferases"/>
    <property type="match status" value="1"/>
</dbReference>
<evidence type="ECO:0000256" key="1">
    <source>
        <dbReference type="ARBA" id="ARBA00022676"/>
    </source>
</evidence>
<organism evidence="4 5">
    <name type="scientific">Helicobacter trogontum</name>
    <dbReference type="NCBI Taxonomy" id="50960"/>
    <lineage>
        <taxon>Bacteria</taxon>
        <taxon>Pseudomonadati</taxon>
        <taxon>Campylobacterota</taxon>
        <taxon>Epsilonproteobacteria</taxon>
        <taxon>Campylobacterales</taxon>
        <taxon>Helicobacteraceae</taxon>
        <taxon>Helicobacter</taxon>
    </lineage>
</organism>
<dbReference type="RefSeq" id="WP_034344940.1">
    <property type="nucleotide sequence ID" value="NZ_FZNG01000009.1"/>
</dbReference>
<dbReference type="InterPro" id="IPR001173">
    <property type="entry name" value="Glyco_trans_2-like"/>
</dbReference>
<keyword evidence="2 4" id="KW-0808">Transferase</keyword>
<dbReference type="OrthoDB" id="5372349at2"/>
<name>A0A099V9X0_9HELI</name>
<dbReference type="EMBL" id="JRPL02000002">
    <property type="protein sequence ID" value="TLD84705.1"/>
    <property type="molecule type" value="Genomic_DNA"/>
</dbReference>
<comment type="caution">
    <text evidence="4">The sequence shown here is derived from an EMBL/GenBank/DDBJ whole genome shotgun (WGS) entry which is preliminary data.</text>
</comment>
<reference evidence="4 5" key="1">
    <citation type="journal article" date="2014" name="Genome Announc.">
        <title>Draft genome sequences of eight enterohepatic helicobacter species isolated from both laboratory and wild rodents.</title>
        <authorList>
            <person name="Sheh A."/>
            <person name="Shen Z."/>
            <person name="Fox J.G."/>
        </authorList>
    </citation>
    <scope>NUCLEOTIDE SEQUENCE [LARGE SCALE GENOMIC DNA]</scope>
    <source>
        <strain evidence="4 5">ATCC 700114</strain>
    </source>
</reference>